<dbReference type="GO" id="GO:0006694">
    <property type="term" value="P:steroid biosynthetic process"/>
    <property type="evidence" value="ECO:0007669"/>
    <property type="project" value="InterPro"/>
</dbReference>
<reference evidence="4" key="1">
    <citation type="journal article" date="2020" name="Stud. Mycol.">
        <title>101 Dothideomycetes genomes: a test case for predicting lifestyles and emergence of pathogens.</title>
        <authorList>
            <person name="Haridas S."/>
            <person name="Albert R."/>
            <person name="Binder M."/>
            <person name="Bloem J."/>
            <person name="Labutti K."/>
            <person name="Salamov A."/>
            <person name="Andreopoulos B."/>
            <person name="Baker S."/>
            <person name="Barry K."/>
            <person name="Bills G."/>
            <person name="Bluhm B."/>
            <person name="Cannon C."/>
            <person name="Castanera R."/>
            <person name="Culley D."/>
            <person name="Daum C."/>
            <person name="Ezra D."/>
            <person name="Gonzalez J."/>
            <person name="Henrissat B."/>
            <person name="Kuo A."/>
            <person name="Liang C."/>
            <person name="Lipzen A."/>
            <person name="Lutzoni F."/>
            <person name="Magnuson J."/>
            <person name="Mondo S."/>
            <person name="Nolan M."/>
            <person name="Ohm R."/>
            <person name="Pangilinan J."/>
            <person name="Park H.-J."/>
            <person name="Ramirez L."/>
            <person name="Alfaro M."/>
            <person name="Sun H."/>
            <person name="Tritt A."/>
            <person name="Yoshinaga Y."/>
            <person name="Zwiers L.-H."/>
            <person name="Turgeon B."/>
            <person name="Goodwin S."/>
            <person name="Spatafora J."/>
            <person name="Crous P."/>
            <person name="Grigoriev I."/>
        </authorList>
    </citation>
    <scope>NUCLEOTIDE SEQUENCE</scope>
    <source>
        <strain evidence="4">CBS 121410</strain>
    </source>
</reference>
<proteinExistence type="inferred from homology"/>
<dbReference type="OrthoDB" id="331544at2759"/>
<dbReference type="InterPro" id="IPR002225">
    <property type="entry name" value="3Beta_OHSteriod_DH/Estase"/>
</dbReference>
<accession>A0A9P4HZP0</accession>
<evidence type="ECO:0000256" key="1">
    <source>
        <dbReference type="ARBA" id="ARBA00009219"/>
    </source>
</evidence>
<gene>
    <name evidence="4" type="ORF">K490DRAFT_62170</name>
</gene>
<dbReference type="PANTHER" id="PTHR43245">
    <property type="entry name" value="BIFUNCTIONAL POLYMYXIN RESISTANCE PROTEIN ARNA"/>
    <property type="match status" value="1"/>
</dbReference>
<dbReference type="PANTHER" id="PTHR43245:SF51">
    <property type="entry name" value="SHORT CHAIN DEHYDROGENASE_REDUCTASE FAMILY 42E, MEMBER 2"/>
    <property type="match status" value="1"/>
</dbReference>
<dbReference type="AlphaFoldDB" id="A0A9P4HZP0"/>
<dbReference type="Pfam" id="PF01073">
    <property type="entry name" value="3Beta_HSD"/>
    <property type="match status" value="1"/>
</dbReference>
<evidence type="ECO:0000259" key="3">
    <source>
        <dbReference type="Pfam" id="PF01073"/>
    </source>
</evidence>
<comment type="caution">
    <text evidence="4">The sequence shown here is derived from an EMBL/GenBank/DDBJ whole genome shotgun (WGS) entry which is preliminary data.</text>
</comment>
<keyword evidence="2" id="KW-0560">Oxidoreductase</keyword>
<name>A0A9P4HZP0_9PEZI</name>
<dbReference type="InterPro" id="IPR050177">
    <property type="entry name" value="Lipid_A_modif_metabolic_enz"/>
</dbReference>
<dbReference type="EMBL" id="ML978712">
    <property type="protein sequence ID" value="KAF2090843.1"/>
    <property type="molecule type" value="Genomic_DNA"/>
</dbReference>
<dbReference type="Gene3D" id="3.40.50.720">
    <property type="entry name" value="NAD(P)-binding Rossmann-like Domain"/>
    <property type="match status" value="1"/>
</dbReference>
<keyword evidence="5" id="KW-1185">Reference proteome</keyword>
<comment type="similarity">
    <text evidence="1">Belongs to the 3-beta-HSD family.</text>
</comment>
<sequence length="353" mass="37704">MSNQHVLITGGTGFLGSAIVDALLEHHPEFRYTVLDLKPATSWTPPRPGISYIEADITDFEALDQELKRARPTVIVHTAGVVPAGTSRYNQKGRDAVFRVNVDGTKHMLEAAQRCGVSVFVYTSSCTVITDDVDRDYPNMDEATPTGNASLKYGQSKAAAEALVLAANKPSFQTCTLRPSMLFGPGDANLLPPVHALIGSRATAFILGPGTNLYDFTYVANAADAHVLAVDNLLATGTAAGEAFFITNDAPVPFRAFCVAVWSRFGHVPGFELAVPTAAARVLGTVADVVGRVAGVESALGAGSVKDAVGVRYASIEKARRVLGYEPRVELDEGVRLACEDFKRRMMLKETGF</sequence>
<dbReference type="GO" id="GO:0016616">
    <property type="term" value="F:oxidoreductase activity, acting on the CH-OH group of donors, NAD or NADP as acceptor"/>
    <property type="evidence" value="ECO:0007669"/>
    <property type="project" value="InterPro"/>
</dbReference>
<evidence type="ECO:0000313" key="5">
    <source>
        <dbReference type="Proteomes" id="UP000799776"/>
    </source>
</evidence>
<evidence type="ECO:0000313" key="4">
    <source>
        <dbReference type="EMBL" id="KAF2090843.1"/>
    </source>
</evidence>
<feature type="domain" description="3-beta hydroxysteroid dehydrogenase/isomerase" evidence="3">
    <location>
        <begin position="7"/>
        <end position="268"/>
    </location>
</feature>
<dbReference type="SUPFAM" id="SSF51735">
    <property type="entry name" value="NAD(P)-binding Rossmann-fold domains"/>
    <property type="match status" value="1"/>
</dbReference>
<organism evidence="4 5">
    <name type="scientific">Saccharata proteae CBS 121410</name>
    <dbReference type="NCBI Taxonomy" id="1314787"/>
    <lineage>
        <taxon>Eukaryota</taxon>
        <taxon>Fungi</taxon>
        <taxon>Dikarya</taxon>
        <taxon>Ascomycota</taxon>
        <taxon>Pezizomycotina</taxon>
        <taxon>Dothideomycetes</taxon>
        <taxon>Dothideomycetes incertae sedis</taxon>
        <taxon>Botryosphaeriales</taxon>
        <taxon>Saccharataceae</taxon>
        <taxon>Saccharata</taxon>
    </lineage>
</organism>
<dbReference type="InterPro" id="IPR036291">
    <property type="entry name" value="NAD(P)-bd_dom_sf"/>
</dbReference>
<protein>
    <submittedName>
        <fullName evidence="4">NAD dependent epimerase/dehydratase</fullName>
    </submittedName>
</protein>
<dbReference type="Proteomes" id="UP000799776">
    <property type="component" value="Unassembled WGS sequence"/>
</dbReference>
<evidence type="ECO:0000256" key="2">
    <source>
        <dbReference type="ARBA" id="ARBA00023002"/>
    </source>
</evidence>